<keyword evidence="2" id="KW-0832">Ubl conjugation</keyword>
<dbReference type="EMBL" id="JAIVGD010000003">
    <property type="protein sequence ID" value="KAH0777276.1"/>
    <property type="molecule type" value="Genomic_DNA"/>
</dbReference>
<organism evidence="4 5">
    <name type="scientific">Solanum tuberosum</name>
    <name type="common">Potato</name>
    <dbReference type="NCBI Taxonomy" id="4113"/>
    <lineage>
        <taxon>Eukaryota</taxon>
        <taxon>Viridiplantae</taxon>
        <taxon>Streptophyta</taxon>
        <taxon>Embryophyta</taxon>
        <taxon>Tracheophyta</taxon>
        <taxon>Spermatophyta</taxon>
        <taxon>Magnoliopsida</taxon>
        <taxon>eudicotyledons</taxon>
        <taxon>Gunneridae</taxon>
        <taxon>Pentapetalae</taxon>
        <taxon>asterids</taxon>
        <taxon>lamiids</taxon>
        <taxon>Solanales</taxon>
        <taxon>Solanaceae</taxon>
        <taxon>Solanoideae</taxon>
        <taxon>Solaneae</taxon>
        <taxon>Solanum</taxon>
    </lineage>
</organism>
<dbReference type="SUPFAM" id="SSF54236">
    <property type="entry name" value="Ubiquitin-like"/>
    <property type="match status" value="3"/>
</dbReference>
<feature type="domain" description="Ubiquitin-like" evidence="3">
    <location>
        <begin position="1"/>
        <end position="56"/>
    </location>
</feature>
<dbReference type="InterPro" id="IPR029071">
    <property type="entry name" value="Ubiquitin-like_domsf"/>
</dbReference>
<sequence>MVHRRNTIGVVKAYIQEEKQIAFKKQKLFMSVGGEVLSDEETLRSLGIKKGSTLILRYAPITQISMKMLMLCSTVKDPCSLSRTMQIIIHDDTYKDFIDGTTKKCRISYTVMVAPDDTIVAVKAYIQEQIGLSFKNQKLMNEVAVLRDRQTLVSLGIKKGSSLILRYAPISNDKFRSCVINVKVQHGDTVGDVKAILQEKTGFRFHKQILMNGGRILANEERLVDHDKLVL</sequence>
<proteinExistence type="predicted"/>
<dbReference type="CDD" id="cd17039">
    <property type="entry name" value="Ubl_ubiquitin_like"/>
    <property type="match status" value="2"/>
</dbReference>
<keyword evidence="5" id="KW-1185">Reference proteome</keyword>
<reference evidence="4 5" key="1">
    <citation type="journal article" date="2021" name="bioRxiv">
        <title>Chromosome-scale and haplotype-resolved genome assembly of a tetraploid potato cultivar.</title>
        <authorList>
            <person name="Sun H."/>
            <person name="Jiao W.-B."/>
            <person name="Krause K."/>
            <person name="Campoy J.A."/>
            <person name="Goel M."/>
            <person name="Folz-Donahue K."/>
            <person name="Kukat C."/>
            <person name="Huettel B."/>
            <person name="Schneeberger K."/>
        </authorList>
    </citation>
    <scope>NUCLEOTIDE SEQUENCE [LARGE SCALE GENOMIC DNA]</scope>
    <source>
        <strain evidence="4">SolTubOtavaFocal</strain>
        <tissue evidence="4">Leaves</tissue>
    </source>
</reference>
<dbReference type="Proteomes" id="UP000826656">
    <property type="component" value="Unassembled WGS sequence"/>
</dbReference>
<dbReference type="PROSITE" id="PS50053">
    <property type="entry name" value="UBIQUITIN_2"/>
    <property type="match status" value="2"/>
</dbReference>
<dbReference type="InterPro" id="IPR050158">
    <property type="entry name" value="Ubiquitin_ubiquitin-like"/>
</dbReference>
<accession>A0ABQ7W946</accession>
<evidence type="ECO:0000313" key="5">
    <source>
        <dbReference type="Proteomes" id="UP000826656"/>
    </source>
</evidence>
<gene>
    <name evidence="4" type="ORF">KY290_008687</name>
</gene>
<feature type="domain" description="Ubiquitin-like" evidence="3">
    <location>
        <begin position="85"/>
        <end position="165"/>
    </location>
</feature>
<evidence type="ECO:0000313" key="4">
    <source>
        <dbReference type="EMBL" id="KAH0777276.1"/>
    </source>
</evidence>
<evidence type="ECO:0000259" key="3">
    <source>
        <dbReference type="PROSITE" id="PS50053"/>
    </source>
</evidence>
<name>A0ABQ7W946_SOLTU</name>
<dbReference type="Gene3D" id="3.10.20.90">
    <property type="entry name" value="Phosphatidylinositol 3-kinase Catalytic Subunit, Chain A, domain 1"/>
    <property type="match status" value="3"/>
</dbReference>
<dbReference type="Pfam" id="PF00240">
    <property type="entry name" value="ubiquitin"/>
    <property type="match status" value="3"/>
</dbReference>
<evidence type="ECO:0000256" key="1">
    <source>
        <dbReference type="ARBA" id="ARBA00022499"/>
    </source>
</evidence>
<keyword evidence="1" id="KW-1017">Isopeptide bond</keyword>
<protein>
    <recommendedName>
        <fullName evidence="3">Ubiquitin-like domain-containing protein</fullName>
    </recommendedName>
</protein>
<dbReference type="PANTHER" id="PTHR10666">
    <property type="entry name" value="UBIQUITIN"/>
    <property type="match status" value="1"/>
</dbReference>
<comment type="caution">
    <text evidence="4">The sequence shown here is derived from an EMBL/GenBank/DDBJ whole genome shotgun (WGS) entry which is preliminary data.</text>
</comment>
<dbReference type="InterPro" id="IPR000626">
    <property type="entry name" value="Ubiquitin-like_dom"/>
</dbReference>
<evidence type="ECO:0000256" key="2">
    <source>
        <dbReference type="ARBA" id="ARBA00022843"/>
    </source>
</evidence>